<evidence type="ECO:0000256" key="1">
    <source>
        <dbReference type="SAM" id="MobiDB-lite"/>
    </source>
</evidence>
<name>A0A5A7QPI1_STRAF</name>
<sequence length="182" mass="20479">MDCKNTNSTKREVDEAECSQQPVEKVQPVPVEVISPQPTMSSSPEQTLFTKETKRELSPTAVNISERPKIRYCGDIHKMDSFEGEFLRLCSINAAVAIEKAIPMSFWREHIEHQVNDTTRAILLCKGGRYIVPINQAHGKALMEHGDAREFMDHSGIVEGITCVFILIGYECVVFKVRLLDG</sequence>
<keyword evidence="3" id="KW-1185">Reference proteome</keyword>
<protein>
    <submittedName>
        <fullName evidence="2">MscS Mechanosensitive ion channel</fullName>
    </submittedName>
</protein>
<proteinExistence type="predicted"/>
<comment type="caution">
    <text evidence="2">The sequence shown here is derived from an EMBL/GenBank/DDBJ whole genome shotgun (WGS) entry which is preliminary data.</text>
</comment>
<feature type="compositionally biased region" description="Polar residues" evidence="1">
    <location>
        <begin position="36"/>
        <end position="50"/>
    </location>
</feature>
<reference evidence="3" key="1">
    <citation type="journal article" date="2019" name="Curr. Biol.">
        <title>Genome Sequence of Striga asiatica Provides Insight into the Evolution of Plant Parasitism.</title>
        <authorList>
            <person name="Yoshida S."/>
            <person name="Kim S."/>
            <person name="Wafula E.K."/>
            <person name="Tanskanen J."/>
            <person name="Kim Y.M."/>
            <person name="Honaas L."/>
            <person name="Yang Z."/>
            <person name="Spallek T."/>
            <person name="Conn C.E."/>
            <person name="Ichihashi Y."/>
            <person name="Cheong K."/>
            <person name="Cui S."/>
            <person name="Der J.P."/>
            <person name="Gundlach H."/>
            <person name="Jiao Y."/>
            <person name="Hori C."/>
            <person name="Ishida J.K."/>
            <person name="Kasahara H."/>
            <person name="Kiba T."/>
            <person name="Kim M.S."/>
            <person name="Koo N."/>
            <person name="Laohavisit A."/>
            <person name="Lee Y.H."/>
            <person name="Lumba S."/>
            <person name="McCourt P."/>
            <person name="Mortimer J.C."/>
            <person name="Mutuku J.M."/>
            <person name="Nomura T."/>
            <person name="Sasaki-Sekimoto Y."/>
            <person name="Seto Y."/>
            <person name="Wang Y."/>
            <person name="Wakatake T."/>
            <person name="Sakakibara H."/>
            <person name="Demura T."/>
            <person name="Yamaguchi S."/>
            <person name="Yoneyama K."/>
            <person name="Manabe R.I."/>
            <person name="Nelson D.C."/>
            <person name="Schulman A.H."/>
            <person name="Timko M.P."/>
            <person name="dePamphilis C.W."/>
            <person name="Choi D."/>
            <person name="Shirasu K."/>
        </authorList>
    </citation>
    <scope>NUCLEOTIDE SEQUENCE [LARGE SCALE GENOMIC DNA]</scope>
    <source>
        <strain evidence="3">cv. UVA1</strain>
    </source>
</reference>
<evidence type="ECO:0000313" key="2">
    <source>
        <dbReference type="EMBL" id="GER46866.1"/>
    </source>
</evidence>
<organism evidence="2 3">
    <name type="scientific">Striga asiatica</name>
    <name type="common">Asiatic witchweed</name>
    <name type="synonym">Buchnera asiatica</name>
    <dbReference type="NCBI Taxonomy" id="4170"/>
    <lineage>
        <taxon>Eukaryota</taxon>
        <taxon>Viridiplantae</taxon>
        <taxon>Streptophyta</taxon>
        <taxon>Embryophyta</taxon>
        <taxon>Tracheophyta</taxon>
        <taxon>Spermatophyta</taxon>
        <taxon>Magnoliopsida</taxon>
        <taxon>eudicotyledons</taxon>
        <taxon>Gunneridae</taxon>
        <taxon>Pentapetalae</taxon>
        <taxon>asterids</taxon>
        <taxon>lamiids</taxon>
        <taxon>Lamiales</taxon>
        <taxon>Orobanchaceae</taxon>
        <taxon>Buchnereae</taxon>
        <taxon>Striga</taxon>
    </lineage>
</organism>
<evidence type="ECO:0000313" key="3">
    <source>
        <dbReference type="Proteomes" id="UP000325081"/>
    </source>
</evidence>
<feature type="compositionally biased region" description="Low complexity" evidence="1">
    <location>
        <begin position="20"/>
        <end position="33"/>
    </location>
</feature>
<dbReference type="OrthoDB" id="1864528at2759"/>
<dbReference type="EMBL" id="BKCP01007660">
    <property type="protein sequence ID" value="GER46866.1"/>
    <property type="molecule type" value="Genomic_DNA"/>
</dbReference>
<feature type="compositionally biased region" description="Basic and acidic residues" evidence="1">
    <location>
        <begin position="1"/>
        <end position="13"/>
    </location>
</feature>
<gene>
    <name evidence="2" type="ORF">STAS_23928</name>
</gene>
<accession>A0A5A7QPI1</accession>
<dbReference type="AlphaFoldDB" id="A0A5A7QPI1"/>
<dbReference type="Proteomes" id="UP000325081">
    <property type="component" value="Unassembled WGS sequence"/>
</dbReference>
<feature type="region of interest" description="Disordered" evidence="1">
    <location>
        <begin position="1"/>
        <end position="54"/>
    </location>
</feature>